<protein>
    <submittedName>
        <fullName evidence="2">Isonitrile hydratase</fullName>
        <ecNumber evidence="2">4.2.1.103</ecNumber>
    </submittedName>
</protein>
<dbReference type="OrthoDB" id="9792284at2"/>
<name>A0A5E7R1L5_PSEFL</name>
<sequence>MKRVLMLLANGVEPLEMAAFTDVLGWADLLGDQPLELVNAGLRTQIVSTFGLTINPRFLLSDLDPASFDALALPGGFEPAGFYEEALSEPFLETIRHFVEAGKLVASVCVSSVCLGVAGVLHGRNATTYHQEGGKRKNQLVETGACFVDRPVVVDGHIITSSGPGTATEVAFVLLEQLTSAENAAHIRQKMRFATPDPDWYATPQVPSVQTV</sequence>
<keyword evidence="2" id="KW-0456">Lyase</keyword>
<dbReference type="InterPro" id="IPR050325">
    <property type="entry name" value="Prot/Nucl_acid_deglycase"/>
</dbReference>
<evidence type="ECO:0000259" key="1">
    <source>
        <dbReference type="Pfam" id="PF01965"/>
    </source>
</evidence>
<dbReference type="PANTHER" id="PTHR48094">
    <property type="entry name" value="PROTEIN/NUCLEIC ACID DEGLYCASE DJ-1-RELATED"/>
    <property type="match status" value="1"/>
</dbReference>
<dbReference type="Gene3D" id="3.40.50.880">
    <property type="match status" value="1"/>
</dbReference>
<evidence type="ECO:0000313" key="3">
    <source>
        <dbReference type="Proteomes" id="UP000326611"/>
    </source>
</evidence>
<gene>
    <name evidence="2" type="primary">inhA_2</name>
    <name evidence="2" type="ORF">PS918_00585</name>
</gene>
<dbReference type="SUPFAM" id="SSF52317">
    <property type="entry name" value="Class I glutamine amidotransferase-like"/>
    <property type="match status" value="1"/>
</dbReference>
<accession>A0A5E7R1L5</accession>
<dbReference type="CDD" id="cd03135">
    <property type="entry name" value="GATase1_DJ-1"/>
    <property type="match status" value="1"/>
</dbReference>
<dbReference type="InterPro" id="IPR029062">
    <property type="entry name" value="Class_I_gatase-like"/>
</dbReference>
<dbReference type="EC" id="4.2.1.103" evidence="2"/>
<dbReference type="EMBL" id="CABVIY010000001">
    <property type="protein sequence ID" value="VVP67518.1"/>
    <property type="molecule type" value="Genomic_DNA"/>
</dbReference>
<dbReference type="InterPro" id="IPR002818">
    <property type="entry name" value="DJ-1/PfpI"/>
</dbReference>
<feature type="domain" description="DJ-1/PfpI" evidence="1">
    <location>
        <begin position="2"/>
        <end position="177"/>
    </location>
</feature>
<dbReference type="Pfam" id="PF01965">
    <property type="entry name" value="DJ-1_PfpI"/>
    <property type="match status" value="1"/>
</dbReference>
<dbReference type="PANTHER" id="PTHR48094:SF5">
    <property type="entry name" value="PROTEIN DJ-1 HOMOLOG"/>
    <property type="match status" value="1"/>
</dbReference>
<reference evidence="2 3" key="1">
    <citation type="submission" date="2019-09" db="EMBL/GenBank/DDBJ databases">
        <authorList>
            <person name="Chandra G."/>
            <person name="Truman W A."/>
        </authorList>
    </citation>
    <scope>NUCLEOTIDE SEQUENCE [LARGE SCALE GENOMIC DNA]</scope>
    <source>
        <strain evidence="2">PS918</strain>
    </source>
</reference>
<evidence type="ECO:0000313" key="2">
    <source>
        <dbReference type="EMBL" id="VVP67518.1"/>
    </source>
</evidence>
<dbReference type="GO" id="GO:0050549">
    <property type="term" value="F:cyclohexyl-isocyanide hydratase activity"/>
    <property type="evidence" value="ECO:0007669"/>
    <property type="project" value="UniProtKB-EC"/>
</dbReference>
<dbReference type="GO" id="GO:0005737">
    <property type="term" value="C:cytoplasm"/>
    <property type="evidence" value="ECO:0007669"/>
    <property type="project" value="TreeGrafter"/>
</dbReference>
<dbReference type="Proteomes" id="UP000326611">
    <property type="component" value="Unassembled WGS sequence"/>
</dbReference>
<dbReference type="AlphaFoldDB" id="A0A5E7R1L5"/>
<organism evidence="2 3">
    <name type="scientific">Pseudomonas fluorescens</name>
    <dbReference type="NCBI Taxonomy" id="294"/>
    <lineage>
        <taxon>Bacteria</taxon>
        <taxon>Pseudomonadati</taxon>
        <taxon>Pseudomonadota</taxon>
        <taxon>Gammaproteobacteria</taxon>
        <taxon>Pseudomonadales</taxon>
        <taxon>Pseudomonadaceae</taxon>
        <taxon>Pseudomonas</taxon>
    </lineage>
</organism>
<proteinExistence type="predicted"/>